<dbReference type="EMBL" id="PEOG01000019">
    <property type="protein sequence ID" value="PIM53573.1"/>
    <property type="molecule type" value="Genomic_DNA"/>
</dbReference>
<dbReference type="Proteomes" id="UP000231501">
    <property type="component" value="Unassembled WGS sequence"/>
</dbReference>
<sequence length="235" mass="26119">MAELLFYREPTLLDRAGHAALRYTPSPDFGFSRDVNSVPLLAVEFFEASRSLPVLFADDAQDRRFPLALLSLANDHNAQLATDGRWTGGYTPAFVRRYPFALDGDKNVCFDRAATHFAGEGQPLFDGGVPSSTLQGVIGFLQEFDAEHARTREFCDALQAKDLFKPFVLQVITADKQTARLGGLSAIDETRLQQLDAATVDEWFRRGWLAWIYAHLHSLGALKRLGDQLDTRAAA</sequence>
<protein>
    <submittedName>
        <fullName evidence="1">Peptidase</fullName>
    </submittedName>
</protein>
<comment type="caution">
    <text evidence="1">The sequence shown here is derived from an EMBL/GenBank/DDBJ whole genome shotgun (WGS) entry which is preliminary data.</text>
</comment>
<dbReference type="RefSeq" id="WP_099861293.1">
    <property type="nucleotide sequence ID" value="NZ_PEOG01000019.1"/>
</dbReference>
<name>A0A2G9CAY5_9BURK</name>
<reference evidence="1 2" key="1">
    <citation type="submission" date="2017-11" db="EMBL/GenBank/DDBJ databases">
        <title>Draft genome sequence of Mitsuaria sp. HWN-4.</title>
        <authorList>
            <person name="Gundlapally S.R."/>
        </authorList>
    </citation>
    <scope>NUCLEOTIDE SEQUENCE [LARGE SCALE GENOMIC DNA]</scope>
    <source>
        <strain evidence="1 2">HWN-4</strain>
    </source>
</reference>
<dbReference type="OrthoDB" id="9806524at2"/>
<organism evidence="1 2">
    <name type="scientific">Roseateles chitinivorans</name>
    <dbReference type="NCBI Taxonomy" id="2917965"/>
    <lineage>
        <taxon>Bacteria</taxon>
        <taxon>Pseudomonadati</taxon>
        <taxon>Pseudomonadota</taxon>
        <taxon>Betaproteobacteria</taxon>
        <taxon>Burkholderiales</taxon>
        <taxon>Sphaerotilaceae</taxon>
        <taxon>Roseateles</taxon>
    </lineage>
</organism>
<dbReference type="Pfam" id="PF07277">
    <property type="entry name" value="SapC"/>
    <property type="match status" value="1"/>
</dbReference>
<dbReference type="InterPro" id="IPR010836">
    <property type="entry name" value="SapC"/>
</dbReference>
<evidence type="ECO:0000313" key="1">
    <source>
        <dbReference type="EMBL" id="PIM53573.1"/>
    </source>
</evidence>
<evidence type="ECO:0000313" key="2">
    <source>
        <dbReference type="Proteomes" id="UP000231501"/>
    </source>
</evidence>
<keyword evidence="2" id="KW-1185">Reference proteome</keyword>
<gene>
    <name evidence="1" type="ORF">CS062_08845</name>
</gene>
<accession>A0A2G9CAY5</accession>
<proteinExistence type="predicted"/>
<dbReference type="AlphaFoldDB" id="A0A2G9CAY5"/>